<protein>
    <submittedName>
        <fullName evidence="3">CPBP family intramembrane metalloprotease</fullName>
    </submittedName>
</protein>
<keyword evidence="1" id="KW-0812">Transmembrane</keyword>
<keyword evidence="4" id="KW-1185">Reference proteome</keyword>
<dbReference type="PANTHER" id="PTHR43592:SF15">
    <property type="entry name" value="CAAX AMINO TERMINAL PROTEASE FAMILY PROTEIN"/>
    <property type="match status" value="1"/>
</dbReference>
<feature type="transmembrane region" description="Helical" evidence="1">
    <location>
        <begin position="68"/>
        <end position="92"/>
    </location>
</feature>
<feature type="domain" description="CAAX prenyl protease 2/Lysostaphin resistance protein A-like" evidence="2">
    <location>
        <begin position="115"/>
        <end position="203"/>
    </location>
</feature>
<proteinExistence type="predicted"/>
<keyword evidence="3" id="KW-0482">Metalloprotease</keyword>
<evidence type="ECO:0000259" key="2">
    <source>
        <dbReference type="Pfam" id="PF02517"/>
    </source>
</evidence>
<feature type="transmembrane region" description="Helical" evidence="1">
    <location>
        <begin position="171"/>
        <end position="187"/>
    </location>
</feature>
<keyword evidence="1" id="KW-1133">Transmembrane helix</keyword>
<feature type="transmembrane region" description="Helical" evidence="1">
    <location>
        <begin position="199"/>
        <end position="216"/>
    </location>
</feature>
<comment type="caution">
    <text evidence="3">The sequence shown here is derived from an EMBL/GenBank/DDBJ whole genome shotgun (WGS) entry which is preliminary data.</text>
</comment>
<keyword evidence="3" id="KW-0645">Protease</keyword>
<dbReference type="EMBL" id="JAAXLA010000028">
    <property type="protein sequence ID" value="NMH98882.1"/>
    <property type="molecule type" value="Genomic_DNA"/>
</dbReference>
<accession>A0ABX1SDF1</accession>
<dbReference type="Pfam" id="PF02517">
    <property type="entry name" value="Rce1-like"/>
    <property type="match status" value="1"/>
</dbReference>
<feature type="transmembrane region" description="Helical" evidence="1">
    <location>
        <begin position="146"/>
        <end position="165"/>
    </location>
</feature>
<name>A0ABX1SDF1_9PSEU</name>
<feature type="transmembrane region" description="Helical" evidence="1">
    <location>
        <begin position="30"/>
        <end position="47"/>
    </location>
</feature>
<dbReference type="Proteomes" id="UP000820669">
    <property type="component" value="Unassembled WGS sequence"/>
</dbReference>
<reference evidence="3 4" key="1">
    <citation type="submission" date="2020-04" db="EMBL/GenBank/DDBJ databases">
        <authorList>
            <person name="Klaysubun C."/>
            <person name="Duangmal K."/>
            <person name="Lipun K."/>
        </authorList>
    </citation>
    <scope>NUCLEOTIDE SEQUENCE [LARGE SCALE GENOMIC DNA]</scope>
    <source>
        <strain evidence="3 4">K10HN5</strain>
    </source>
</reference>
<dbReference type="GO" id="GO:0008237">
    <property type="term" value="F:metallopeptidase activity"/>
    <property type="evidence" value="ECO:0007669"/>
    <property type="project" value="UniProtKB-KW"/>
</dbReference>
<sequence length="218" mass="22800">MLVELIFLSVSALLGWLVLGRGQVTVGALALGLAVPTVIAAAAALLITRLRGNGPRIDLGLEWSWRDVGLGLAFGFGGLVLTIPASIAYAAILGHDTSSAVGDLFNGVRAGPGAAIGVFLIVVFLAPLCEEIVYRGLLWGAMEKHGAGRWLAFALTTLLFALAHFEFTRTPLLFIVAIPIGLARLYTGRLLASVVAHQINNLLPGLALLFALLGVAPM</sequence>
<keyword evidence="3" id="KW-0378">Hydrolase</keyword>
<dbReference type="PANTHER" id="PTHR43592">
    <property type="entry name" value="CAAX AMINO TERMINAL PROTEASE"/>
    <property type="match status" value="1"/>
</dbReference>
<evidence type="ECO:0000256" key="1">
    <source>
        <dbReference type="SAM" id="Phobius"/>
    </source>
</evidence>
<keyword evidence="1" id="KW-0472">Membrane</keyword>
<evidence type="ECO:0000313" key="3">
    <source>
        <dbReference type="EMBL" id="NMH98882.1"/>
    </source>
</evidence>
<dbReference type="InterPro" id="IPR003675">
    <property type="entry name" value="Rce1/LyrA-like_dom"/>
</dbReference>
<feature type="transmembrane region" description="Helical" evidence="1">
    <location>
        <begin position="112"/>
        <end position="134"/>
    </location>
</feature>
<gene>
    <name evidence="3" type="ORF">HF526_16435</name>
</gene>
<organism evidence="3 4">
    <name type="scientific">Pseudonocardia acidicola</name>
    <dbReference type="NCBI Taxonomy" id="2724939"/>
    <lineage>
        <taxon>Bacteria</taxon>
        <taxon>Bacillati</taxon>
        <taxon>Actinomycetota</taxon>
        <taxon>Actinomycetes</taxon>
        <taxon>Pseudonocardiales</taxon>
        <taxon>Pseudonocardiaceae</taxon>
        <taxon>Pseudonocardia</taxon>
    </lineage>
</organism>
<evidence type="ECO:0000313" key="4">
    <source>
        <dbReference type="Proteomes" id="UP000820669"/>
    </source>
</evidence>